<feature type="compositionally biased region" description="Basic and acidic residues" evidence="3">
    <location>
        <begin position="200"/>
        <end position="213"/>
    </location>
</feature>
<feature type="region of interest" description="Disordered" evidence="3">
    <location>
        <begin position="167"/>
        <end position="188"/>
    </location>
</feature>
<protein>
    <recommendedName>
        <fullName evidence="7">Zinc-finger domain-containing protein</fullName>
    </recommendedName>
</protein>
<dbReference type="RefSeq" id="WP_141312144.1">
    <property type="nucleotide sequence ID" value="NZ_BJND01000040.1"/>
</dbReference>
<dbReference type="Proteomes" id="UP000317881">
    <property type="component" value="Unassembled WGS sequence"/>
</dbReference>
<keyword evidence="1" id="KW-0805">Transcription regulation</keyword>
<evidence type="ECO:0000313" key="6">
    <source>
        <dbReference type="Proteomes" id="UP000317881"/>
    </source>
</evidence>
<dbReference type="OrthoDB" id="4350643at2"/>
<comment type="caution">
    <text evidence="5">The sequence shown here is derived from an EMBL/GenBank/DDBJ whole genome shotgun (WGS) entry which is preliminary data.</text>
</comment>
<sequence>MTSTTDTAGHPDVTEISDLTEGLLPPSRTADVRRHLDECELCADVFASLEEIRGMLGTLPGPARMPADVAERIDAALAAEALLSATAPDAVSTPAPVEAARAGDGAHVSRETSTPADRPSGRARTSTTGPGRKERKRGGRRRVAVLGAVLSVGALGLASLLVSSLEGDQGTTAQKRPSAAADTFSEGKLEQQVADLLAKTEESGGQRTPRDLPEESGSDGPRILTRPTVPVPECVQKGIGRDDEALATEPGTYKGATALLVVMPDTSDPSRVTAYLVNATCVKDSPSASAEVLLKHSYKQP</sequence>
<keyword evidence="4" id="KW-1133">Transmembrane helix</keyword>
<evidence type="ECO:0008006" key="7">
    <source>
        <dbReference type="Google" id="ProtNLM"/>
    </source>
</evidence>
<keyword evidence="4" id="KW-0812">Transmembrane</keyword>
<feature type="region of interest" description="Disordered" evidence="3">
    <location>
        <begin position="200"/>
        <end position="227"/>
    </location>
</feature>
<dbReference type="EMBL" id="BJND01000040">
    <property type="protein sequence ID" value="GEC07592.1"/>
    <property type="molecule type" value="Genomic_DNA"/>
</dbReference>
<name>A0A4Y3VKP7_9ACTN</name>
<dbReference type="Gene3D" id="1.10.10.1320">
    <property type="entry name" value="Anti-sigma factor, zinc-finger domain"/>
    <property type="match status" value="1"/>
</dbReference>
<keyword evidence="2" id="KW-0804">Transcription</keyword>
<evidence type="ECO:0000256" key="3">
    <source>
        <dbReference type="SAM" id="MobiDB-lite"/>
    </source>
</evidence>
<proteinExistence type="predicted"/>
<dbReference type="InterPro" id="IPR041916">
    <property type="entry name" value="Anti_sigma_zinc_sf"/>
</dbReference>
<organism evidence="5 6">
    <name type="scientific">Streptomyces spinoverrucosus</name>
    <dbReference type="NCBI Taxonomy" id="284043"/>
    <lineage>
        <taxon>Bacteria</taxon>
        <taxon>Bacillati</taxon>
        <taxon>Actinomycetota</taxon>
        <taxon>Actinomycetes</taxon>
        <taxon>Kitasatosporales</taxon>
        <taxon>Streptomycetaceae</taxon>
        <taxon>Streptomyces</taxon>
    </lineage>
</organism>
<evidence type="ECO:0000256" key="1">
    <source>
        <dbReference type="ARBA" id="ARBA00023015"/>
    </source>
</evidence>
<dbReference type="AlphaFoldDB" id="A0A4Y3VKP7"/>
<evidence type="ECO:0000256" key="4">
    <source>
        <dbReference type="SAM" id="Phobius"/>
    </source>
</evidence>
<keyword evidence="4" id="KW-0472">Membrane</keyword>
<feature type="transmembrane region" description="Helical" evidence="4">
    <location>
        <begin position="143"/>
        <end position="165"/>
    </location>
</feature>
<keyword evidence="6" id="KW-1185">Reference proteome</keyword>
<gene>
    <name evidence="5" type="ORF">SSP24_52470</name>
</gene>
<evidence type="ECO:0000256" key="2">
    <source>
        <dbReference type="ARBA" id="ARBA00023163"/>
    </source>
</evidence>
<accession>A0A4Y3VKP7</accession>
<reference evidence="5 6" key="1">
    <citation type="submission" date="2019-06" db="EMBL/GenBank/DDBJ databases">
        <title>Whole genome shotgun sequence of Streptomyces spinoverrucosus NBRC 14228.</title>
        <authorList>
            <person name="Hosoyama A."/>
            <person name="Uohara A."/>
            <person name="Ohji S."/>
            <person name="Ichikawa N."/>
        </authorList>
    </citation>
    <scope>NUCLEOTIDE SEQUENCE [LARGE SCALE GENOMIC DNA]</scope>
    <source>
        <strain evidence="5 6">NBRC 14228</strain>
    </source>
</reference>
<feature type="region of interest" description="Disordered" evidence="3">
    <location>
        <begin position="89"/>
        <end position="140"/>
    </location>
</feature>
<evidence type="ECO:0000313" key="5">
    <source>
        <dbReference type="EMBL" id="GEC07592.1"/>
    </source>
</evidence>
<feature type="region of interest" description="Disordered" evidence="3">
    <location>
        <begin position="1"/>
        <end position="24"/>
    </location>
</feature>